<organism evidence="3 4">
    <name type="scientific">Ephemerocybe angulata</name>
    <dbReference type="NCBI Taxonomy" id="980116"/>
    <lineage>
        <taxon>Eukaryota</taxon>
        <taxon>Fungi</taxon>
        <taxon>Dikarya</taxon>
        <taxon>Basidiomycota</taxon>
        <taxon>Agaricomycotina</taxon>
        <taxon>Agaricomycetes</taxon>
        <taxon>Agaricomycetidae</taxon>
        <taxon>Agaricales</taxon>
        <taxon>Agaricineae</taxon>
        <taxon>Psathyrellaceae</taxon>
        <taxon>Ephemerocybe</taxon>
    </lineage>
</organism>
<sequence>MSLSPEDIVDLARAVSATTTKEYITLGLYTFCVYYYLTTLAEEKATIWPLKWRTGKILFLVNRYGPIISIGPVILFGFKSYAVLDPKACTALYISAYITAFYRIVTVTSEVAVLLCLHALLGAKRRYLAMMIALYTGLTLGANLPLIPLFKEASATLPLDQLSAELGYACTWKGSTSIAAVKGLEAAGYVSLAKAICISVLAVTIFVVRYRTQSNTLIHVIRRDSGAHIFSLTTLRLGSAIIGAFQLRLGFESIPNSMVDGMLRTVVPILACRLLLNMRKIDDAGVRTIVSTLLFNPPQAHPEDDSWDDEDDCSPGLVRYDGIGRQRAGAVDEKRGENLV</sequence>
<evidence type="ECO:0000313" key="3">
    <source>
        <dbReference type="EMBL" id="KAF6743329.1"/>
    </source>
</evidence>
<comment type="caution">
    <text evidence="3">The sequence shown here is derived from an EMBL/GenBank/DDBJ whole genome shotgun (WGS) entry which is preliminary data.</text>
</comment>
<feature type="domain" description="DUF6533" evidence="2">
    <location>
        <begin position="23"/>
        <end position="68"/>
    </location>
</feature>
<dbReference type="Pfam" id="PF20151">
    <property type="entry name" value="DUF6533"/>
    <property type="match status" value="1"/>
</dbReference>
<keyword evidence="1" id="KW-0812">Transmembrane</keyword>
<keyword evidence="4" id="KW-1185">Reference proteome</keyword>
<dbReference type="InterPro" id="IPR045340">
    <property type="entry name" value="DUF6533"/>
</dbReference>
<dbReference type="AlphaFoldDB" id="A0A8H6LV59"/>
<feature type="transmembrane region" description="Helical" evidence="1">
    <location>
        <begin position="127"/>
        <end position="150"/>
    </location>
</feature>
<feature type="transmembrane region" description="Helical" evidence="1">
    <location>
        <begin position="20"/>
        <end position="37"/>
    </location>
</feature>
<proteinExistence type="predicted"/>
<accession>A0A8H6LV59</accession>
<gene>
    <name evidence="3" type="ORF">DFP72DRAFT_1178152</name>
</gene>
<feature type="transmembrane region" description="Helical" evidence="1">
    <location>
        <begin position="90"/>
        <end position="115"/>
    </location>
</feature>
<protein>
    <recommendedName>
        <fullName evidence="2">DUF6533 domain-containing protein</fullName>
    </recommendedName>
</protein>
<keyword evidence="1" id="KW-0472">Membrane</keyword>
<evidence type="ECO:0000313" key="4">
    <source>
        <dbReference type="Proteomes" id="UP000521943"/>
    </source>
</evidence>
<dbReference type="Proteomes" id="UP000521943">
    <property type="component" value="Unassembled WGS sequence"/>
</dbReference>
<evidence type="ECO:0000256" key="1">
    <source>
        <dbReference type="SAM" id="Phobius"/>
    </source>
</evidence>
<feature type="transmembrane region" description="Helical" evidence="1">
    <location>
        <begin position="57"/>
        <end position="78"/>
    </location>
</feature>
<evidence type="ECO:0000259" key="2">
    <source>
        <dbReference type="Pfam" id="PF20151"/>
    </source>
</evidence>
<dbReference type="EMBL" id="JACGCI010000148">
    <property type="protein sequence ID" value="KAF6743329.1"/>
    <property type="molecule type" value="Genomic_DNA"/>
</dbReference>
<keyword evidence="1" id="KW-1133">Transmembrane helix</keyword>
<reference evidence="3 4" key="1">
    <citation type="submission" date="2020-07" db="EMBL/GenBank/DDBJ databases">
        <title>Comparative genomics of pyrophilous fungi reveals a link between fire events and developmental genes.</title>
        <authorList>
            <consortium name="DOE Joint Genome Institute"/>
            <person name="Steindorff A.S."/>
            <person name="Carver A."/>
            <person name="Calhoun S."/>
            <person name="Stillman K."/>
            <person name="Liu H."/>
            <person name="Lipzen A."/>
            <person name="Pangilinan J."/>
            <person name="Labutti K."/>
            <person name="Bruns T.D."/>
            <person name="Grigoriev I.V."/>
        </authorList>
    </citation>
    <scope>NUCLEOTIDE SEQUENCE [LARGE SCALE GENOMIC DNA]</scope>
    <source>
        <strain evidence="3 4">CBS 144469</strain>
    </source>
</reference>
<name>A0A8H6LV59_9AGAR</name>
<feature type="transmembrane region" description="Helical" evidence="1">
    <location>
        <begin position="186"/>
        <end position="208"/>
    </location>
</feature>
<dbReference type="OrthoDB" id="3037019at2759"/>